<dbReference type="NCBIfam" id="TIGR00521">
    <property type="entry name" value="coaBC_dfp"/>
    <property type="match status" value="1"/>
</dbReference>
<feature type="binding site" evidence="3">
    <location>
        <position position="343"/>
    </location>
    <ligand>
        <name>CTP</name>
        <dbReference type="ChEBI" id="CHEBI:37563"/>
    </ligand>
</feature>
<name>A0A385AEL2_LATCU</name>
<dbReference type="Gene3D" id="3.40.50.10300">
    <property type="entry name" value="CoaB-like"/>
    <property type="match status" value="1"/>
</dbReference>
<dbReference type="InterPro" id="IPR005252">
    <property type="entry name" value="CoaBC"/>
</dbReference>
<comment type="pathway">
    <text evidence="3 4">Cofactor biosynthesis; coenzyme A biosynthesis; CoA from (R)-pantothenate: step 2/5.</text>
</comment>
<keyword evidence="3 4" id="KW-0288">FMN</keyword>
<dbReference type="GO" id="GO:0046872">
    <property type="term" value="F:metal ion binding"/>
    <property type="evidence" value="ECO:0007669"/>
    <property type="project" value="UniProtKB-KW"/>
</dbReference>
<keyword evidence="3" id="KW-0479">Metal-binding</keyword>
<feature type="binding site" evidence="3">
    <location>
        <position position="289"/>
    </location>
    <ligand>
        <name>CTP</name>
        <dbReference type="ChEBI" id="CHEBI:37563"/>
    </ligand>
</feature>
<evidence type="ECO:0000259" key="5">
    <source>
        <dbReference type="Pfam" id="PF02441"/>
    </source>
</evidence>
<dbReference type="Pfam" id="PF02441">
    <property type="entry name" value="Flavoprotein"/>
    <property type="match status" value="1"/>
</dbReference>
<comment type="pathway">
    <text evidence="3 4">Cofactor biosynthesis; coenzyme A biosynthesis; CoA from (R)-pantothenate: step 3/5.</text>
</comment>
<dbReference type="InterPro" id="IPR036551">
    <property type="entry name" value="Flavin_trans-like"/>
</dbReference>
<dbReference type="EMBL" id="CP031003">
    <property type="protein sequence ID" value="AXN36132.1"/>
    <property type="molecule type" value="Genomic_DNA"/>
</dbReference>
<dbReference type="HAMAP" id="MF_02225">
    <property type="entry name" value="CoaBC"/>
    <property type="match status" value="1"/>
</dbReference>
<dbReference type="SUPFAM" id="SSF102645">
    <property type="entry name" value="CoaB-like"/>
    <property type="match status" value="1"/>
</dbReference>
<comment type="function">
    <text evidence="4">Catalyzes two steps in the biosynthesis of coenzyme A. In the first step cysteine is conjugated to 4'-phosphopantothenate to form 4-phosphopantothenoylcysteine, in the latter compound is decarboxylated to form 4'-phosphopantotheine.</text>
</comment>
<dbReference type="RefSeq" id="WP_116843631.1">
    <property type="nucleotide sequence ID" value="NZ_CP031003.1"/>
</dbReference>
<reference evidence="7 8" key="1">
    <citation type="submission" date="2018-07" db="EMBL/GenBank/DDBJ databases">
        <title>Lactobacillus curvatus genome sequence.</title>
        <authorList>
            <person name="Prechtl R."/>
        </authorList>
    </citation>
    <scope>NUCLEOTIDE SEQUENCE [LARGE SCALE GENOMIC DNA]</scope>
    <source>
        <strain evidence="7 8">TMW 1.1928</strain>
    </source>
</reference>
<comment type="catalytic activity">
    <reaction evidence="3 4">
        <text>N-[(R)-4-phosphopantothenoyl]-L-cysteine + H(+) = (R)-4'-phosphopantetheine + CO2</text>
        <dbReference type="Rhea" id="RHEA:16793"/>
        <dbReference type="ChEBI" id="CHEBI:15378"/>
        <dbReference type="ChEBI" id="CHEBI:16526"/>
        <dbReference type="ChEBI" id="CHEBI:59458"/>
        <dbReference type="ChEBI" id="CHEBI:61723"/>
        <dbReference type="EC" id="4.1.1.36"/>
    </reaction>
</comment>
<organism evidence="7 8">
    <name type="scientific">Latilactobacillus curvatus</name>
    <name type="common">Lactobacillus curvatus</name>
    <dbReference type="NCBI Taxonomy" id="28038"/>
    <lineage>
        <taxon>Bacteria</taxon>
        <taxon>Bacillati</taxon>
        <taxon>Bacillota</taxon>
        <taxon>Bacilli</taxon>
        <taxon>Lactobacillales</taxon>
        <taxon>Lactobacillaceae</taxon>
        <taxon>Latilactobacillus</taxon>
    </lineage>
</organism>
<keyword evidence="1 3" id="KW-0210">Decarboxylase</keyword>
<comment type="similarity">
    <text evidence="3 4">In the C-terminal section; belongs to the PPC synthetase family.</text>
</comment>
<dbReference type="EC" id="4.1.1.36" evidence="3"/>
<evidence type="ECO:0000256" key="1">
    <source>
        <dbReference type="ARBA" id="ARBA00022793"/>
    </source>
</evidence>
<dbReference type="GO" id="GO:0010181">
    <property type="term" value="F:FMN binding"/>
    <property type="evidence" value="ECO:0007669"/>
    <property type="project" value="UniProtKB-UniRule"/>
</dbReference>
<dbReference type="GO" id="GO:0004633">
    <property type="term" value="F:phosphopantothenoylcysteine decarboxylase activity"/>
    <property type="evidence" value="ECO:0007669"/>
    <property type="project" value="UniProtKB-UniRule"/>
</dbReference>
<dbReference type="Proteomes" id="UP000257607">
    <property type="component" value="Chromosome"/>
</dbReference>
<keyword evidence="3" id="KW-0511">Multifunctional enzyme</keyword>
<dbReference type="PANTHER" id="PTHR14359">
    <property type="entry name" value="HOMO-OLIGOMERIC FLAVIN CONTAINING CYS DECARBOXYLASE FAMILY"/>
    <property type="match status" value="1"/>
</dbReference>
<evidence type="ECO:0000256" key="2">
    <source>
        <dbReference type="ARBA" id="ARBA00023239"/>
    </source>
</evidence>
<dbReference type="GO" id="GO:0071513">
    <property type="term" value="C:phosphopantothenoylcysteine decarboxylase complex"/>
    <property type="evidence" value="ECO:0007669"/>
    <property type="project" value="TreeGrafter"/>
</dbReference>
<dbReference type="InterPro" id="IPR003382">
    <property type="entry name" value="Flavoprotein"/>
</dbReference>
<evidence type="ECO:0000313" key="7">
    <source>
        <dbReference type="EMBL" id="AXN36132.1"/>
    </source>
</evidence>
<comment type="function">
    <text evidence="3">Catalyzes two sequential steps in the biosynthesis of coenzyme A. In the first step cysteine is conjugated to 4'-phosphopantothenate to form 4-phosphopantothenoylcysteine. In the second step the latter compound is decarboxylated to form 4'-phosphopantotheine.</text>
</comment>
<comment type="similarity">
    <text evidence="3 4">In the N-terminal section; belongs to the HFCD (homo-oligomeric flavin containing Cys decarboxylase) superfamily.</text>
</comment>
<evidence type="ECO:0000256" key="3">
    <source>
        <dbReference type="HAMAP-Rule" id="MF_02225"/>
    </source>
</evidence>
<protein>
    <recommendedName>
        <fullName evidence="3">Coenzyme A biosynthesis bifunctional protein CoaBC</fullName>
    </recommendedName>
    <alternativeName>
        <fullName evidence="3">DNA/pantothenate metabolism flavoprotein</fullName>
    </alternativeName>
    <alternativeName>
        <fullName evidence="3">Phosphopantothenoylcysteine synthetase/decarboxylase</fullName>
        <shortName evidence="3">PPCS-PPCDC</shortName>
    </alternativeName>
    <domain>
        <recommendedName>
            <fullName evidence="3">Phosphopantothenoylcysteine decarboxylase</fullName>
            <shortName evidence="3">PPC decarboxylase</shortName>
            <shortName evidence="3">PPC-DC</shortName>
            <ecNumber evidence="3">4.1.1.36</ecNumber>
        </recommendedName>
        <alternativeName>
            <fullName evidence="3">CoaC</fullName>
        </alternativeName>
    </domain>
    <domain>
        <recommendedName>
            <fullName evidence="3">Phosphopantothenate--cysteine ligase</fullName>
            <ecNumber evidence="3">6.3.2.5</ecNumber>
        </recommendedName>
        <alternativeName>
            <fullName evidence="3">CoaB</fullName>
        </alternativeName>
        <alternativeName>
            <fullName evidence="3">Phosphopantothenoylcysteine synthetase</fullName>
            <shortName evidence="3">PPC synthetase</shortName>
            <shortName evidence="3">PPC-S</shortName>
        </alternativeName>
    </domain>
</protein>
<dbReference type="AlphaFoldDB" id="A0A385AEL2"/>
<comment type="cofactor">
    <cofactor evidence="3">
        <name>Mg(2+)</name>
        <dbReference type="ChEBI" id="CHEBI:18420"/>
    </cofactor>
</comment>
<dbReference type="SUPFAM" id="SSF52507">
    <property type="entry name" value="Homo-oligomeric flavin-containing Cys decarboxylases, HFCD"/>
    <property type="match status" value="1"/>
</dbReference>
<accession>A0A385AEL2</accession>
<sequence length="400" mass="42714">MDLTNKRIAVYVTGGIAVYKVANLVRGLIKAGAEVQVAMTQAATEFVTPLTFATLTRKPVLTDLFNQDQPDRVAHIHLADWTNLAVIAPATANLIGKLANGIADDFVSTALLATTAPKLIVPAMNEHMWFNPATQRNLTQLKADGYTVMEPDTGFLAEGYAGVGRFPEETAIMAEVAQQFGPQRLSGQNVVVTAGGTQEPIDPVRYIGNRSSGKMGYAVAQAAVAMGANVILISTRPELPVPAGLHKIIYVETAAQLQGTVSSVFEGADVVVMAAAVADFKPAQYVTHKIKKQPNTTEMQLTLDRTPDILATLGQQKTHQFLVGFAAETDDLLQNAQTKLAAKNVDLLVANDVSQHDRGFGVDQNAVTLLQPNAAPETLALADKRVIATQILERVADLLA</sequence>
<feature type="binding site" evidence="3">
    <location>
        <position position="339"/>
    </location>
    <ligand>
        <name>CTP</name>
        <dbReference type="ChEBI" id="CHEBI:37563"/>
    </ligand>
</feature>
<feature type="binding site" evidence="3">
    <location>
        <position position="279"/>
    </location>
    <ligand>
        <name>CTP</name>
        <dbReference type="ChEBI" id="CHEBI:37563"/>
    </ligand>
</feature>
<comment type="catalytic activity">
    <reaction evidence="3 4">
        <text>(R)-4'-phosphopantothenate + L-cysteine + CTP = N-[(R)-4-phosphopantothenoyl]-L-cysteine + CMP + diphosphate + H(+)</text>
        <dbReference type="Rhea" id="RHEA:19397"/>
        <dbReference type="ChEBI" id="CHEBI:10986"/>
        <dbReference type="ChEBI" id="CHEBI:15378"/>
        <dbReference type="ChEBI" id="CHEBI:33019"/>
        <dbReference type="ChEBI" id="CHEBI:35235"/>
        <dbReference type="ChEBI" id="CHEBI:37563"/>
        <dbReference type="ChEBI" id="CHEBI:59458"/>
        <dbReference type="ChEBI" id="CHEBI:60377"/>
        <dbReference type="EC" id="6.3.2.5"/>
    </reaction>
</comment>
<keyword evidence="3 4" id="KW-0436">Ligase</keyword>
<dbReference type="GO" id="GO:0015941">
    <property type="term" value="P:pantothenate catabolic process"/>
    <property type="evidence" value="ECO:0007669"/>
    <property type="project" value="InterPro"/>
</dbReference>
<dbReference type="UniPathway" id="UPA00241">
    <property type="reaction ID" value="UER00353"/>
</dbReference>
<dbReference type="InterPro" id="IPR007085">
    <property type="entry name" value="DNA/pantothenate-metab_flavo_C"/>
</dbReference>
<gene>
    <name evidence="3 7" type="primary">coaBC</name>
    <name evidence="7" type="ORF">DT351_07030</name>
</gene>
<evidence type="ECO:0000256" key="4">
    <source>
        <dbReference type="RuleBase" id="RU364078"/>
    </source>
</evidence>
<keyword evidence="3" id="KW-0460">Magnesium</keyword>
<evidence type="ECO:0000259" key="6">
    <source>
        <dbReference type="Pfam" id="PF04127"/>
    </source>
</evidence>
<dbReference type="GO" id="GO:0004632">
    <property type="term" value="F:phosphopantothenate--cysteine ligase activity"/>
    <property type="evidence" value="ECO:0007669"/>
    <property type="project" value="UniProtKB-UniRule"/>
</dbReference>
<keyword evidence="2 3" id="KW-0456">Lyase</keyword>
<feature type="domain" description="Flavoprotein" evidence="5">
    <location>
        <begin position="6"/>
        <end position="179"/>
    </location>
</feature>
<dbReference type="GO" id="GO:0015937">
    <property type="term" value="P:coenzyme A biosynthetic process"/>
    <property type="evidence" value="ECO:0007669"/>
    <property type="project" value="UniProtKB-UniRule"/>
</dbReference>
<comment type="caution">
    <text evidence="3">Lacks conserved residue(s) required for the propagation of feature annotation.</text>
</comment>
<dbReference type="PANTHER" id="PTHR14359:SF6">
    <property type="entry name" value="PHOSPHOPANTOTHENOYLCYSTEINE DECARBOXYLASE"/>
    <property type="match status" value="1"/>
</dbReference>
<feature type="region of interest" description="Phosphopantothenoylcysteine decarboxylase" evidence="3">
    <location>
        <begin position="1"/>
        <end position="189"/>
    </location>
</feature>
<dbReference type="Pfam" id="PF04127">
    <property type="entry name" value="DFP"/>
    <property type="match status" value="1"/>
</dbReference>
<comment type="cofactor">
    <cofactor evidence="3">
        <name>FMN</name>
        <dbReference type="ChEBI" id="CHEBI:58210"/>
    </cofactor>
    <text evidence="3">Binds 1 FMN per subunit.</text>
</comment>
<proteinExistence type="inferred from homology"/>
<keyword evidence="3 4" id="KW-0285">Flavoprotein</keyword>
<feature type="domain" description="DNA/pantothenate metabolism flavoprotein C-terminal" evidence="6">
    <location>
        <begin position="185"/>
        <end position="397"/>
    </location>
</feature>
<feature type="binding site" evidence="3">
    <location>
        <position position="325"/>
    </location>
    <ligand>
        <name>CTP</name>
        <dbReference type="ChEBI" id="CHEBI:37563"/>
    </ligand>
</feature>
<feature type="binding site" evidence="3">
    <location>
        <begin position="307"/>
        <end position="310"/>
    </location>
    <ligand>
        <name>CTP</name>
        <dbReference type="ChEBI" id="CHEBI:37563"/>
    </ligand>
</feature>
<dbReference type="EC" id="6.3.2.5" evidence="3"/>
<feature type="region of interest" description="Phosphopantothenate--cysteine ligase" evidence="3">
    <location>
        <begin position="190"/>
        <end position="400"/>
    </location>
</feature>
<evidence type="ECO:0000313" key="8">
    <source>
        <dbReference type="Proteomes" id="UP000257607"/>
    </source>
</evidence>
<dbReference type="InterPro" id="IPR035929">
    <property type="entry name" value="CoaB-like_sf"/>
</dbReference>
<dbReference type="Gene3D" id="3.40.50.1950">
    <property type="entry name" value="Flavin prenyltransferase-like"/>
    <property type="match status" value="1"/>
</dbReference>